<dbReference type="PANTHER" id="PTHR43976">
    <property type="entry name" value="SHORT CHAIN DEHYDROGENASE"/>
    <property type="match status" value="1"/>
</dbReference>
<comment type="caution">
    <text evidence="3">The sequence shown here is derived from an EMBL/GenBank/DDBJ whole genome shotgun (WGS) entry which is preliminary data.</text>
</comment>
<dbReference type="SUPFAM" id="SSF51735">
    <property type="entry name" value="NAD(P)-binding Rossmann-fold domains"/>
    <property type="match status" value="1"/>
</dbReference>
<name>H0EYM0_GLAL7</name>
<keyword evidence="4" id="KW-1185">Reference proteome</keyword>
<dbReference type="GO" id="GO:0016491">
    <property type="term" value="F:oxidoreductase activity"/>
    <property type="evidence" value="ECO:0007669"/>
    <property type="project" value="UniProtKB-KW"/>
</dbReference>
<sequence>MPQLTWLITGCSSGFGELFTRTALARGDRATILDLDVTLPQAELNAKIADAIAIYGSIDVLVNAAGYIEAGMVEELGSGGMEGEPGAGAYCASKFALEGVFECLRLETASFGITSILFQLGFFRTKIMDPGNLGVNLDPDAAIPDYAELNQIVGGFVAQMDKNQPGDPVKAVDVMVDVVRKEGVAQGREIPERFPLGSDVLGKIRAKYTRYLGVCDEWEDVIRGTDLEGVERGEARVNV</sequence>
<reference evidence="3 4" key="1">
    <citation type="journal article" date="2012" name="Eukaryot. Cell">
        <title>Genome sequence of the fungus Glarea lozoyensis: the first genome sequence of a species from the Helotiaceae family.</title>
        <authorList>
            <person name="Youssar L."/>
            <person name="Gruening B.A."/>
            <person name="Erxleben A."/>
            <person name="Guenther S."/>
            <person name="Huettel W."/>
        </authorList>
    </citation>
    <scope>NUCLEOTIDE SEQUENCE [LARGE SCALE GENOMIC DNA]</scope>
    <source>
        <strain evidence="4">ATCC 74030 / MF5533</strain>
    </source>
</reference>
<evidence type="ECO:0000256" key="1">
    <source>
        <dbReference type="ARBA" id="ARBA00006484"/>
    </source>
</evidence>
<dbReference type="Gene3D" id="3.40.50.720">
    <property type="entry name" value="NAD(P)-binding Rossmann-like Domain"/>
    <property type="match status" value="2"/>
</dbReference>
<proteinExistence type="inferred from homology"/>
<dbReference type="EMBL" id="AGUE01000253">
    <property type="protein sequence ID" value="EHK96379.1"/>
    <property type="molecule type" value="Genomic_DNA"/>
</dbReference>
<evidence type="ECO:0000313" key="4">
    <source>
        <dbReference type="Proteomes" id="UP000005446"/>
    </source>
</evidence>
<dbReference type="Proteomes" id="UP000005446">
    <property type="component" value="Unassembled WGS sequence"/>
</dbReference>
<comment type="similarity">
    <text evidence="1">Belongs to the short-chain dehydrogenases/reductases (SDR) family.</text>
</comment>
<dbReference type="PANTHER" id="PTHR43976:SF16">
    <property type="entry name" value="SHORT-CHAIN DEHYDROGENASE_REDUCTASE FAMILY PROTEIN"/>
    <property type="match status" value="1"/>
</dbReference>
<dbReference type="HOGENOM" id="CLU_010194_2_9_1"/>
<dbReference type="InParanoid" id="H0EYM0"/>
<evidence type="ECO:0000313" key="3">
    <source>
        <dbReference type="EMBL" id="EHK96379.1"/>
    </source>
</evidence>
<protein>
    <submittedName>
        <fullName evidence="3">Putative Uncharacterized oxidoreductase yusZ</fullName>
    </submittedName>
</protein>
<dbReference type="AlphaFoldDB" id="H0EYM0"/>
<dbReference type="Pfam" id="PF00106">
    <property type="entry name" value="adh_short"/>
    <property type="match status" value="1"/>
</dbReference>
<keyword evidence="2" id="KW-0560">Oxidoreductase</keyword>
<dbReference type="InterPro" id="IPR002347">
    <property type="entry name" value="SDR_fam"/>
</dbReference>
<accession>H0EYM0</accession>
<gene>
    <name evidence="3" type="ORF">M7I_7926</name>
</gene>
<organism evidence="3 4">
    <name type="scientific">Glarea lozoyensis (strain ATCC 74030 / MF5533)</name>
    <dbReference type="NCBI Taxonomy" id="1104152"/>
    <lineage>
        <taxon>Eukaryota</taxon>
        <taxon>Fungi</taxon>
        <taxon>Dikarya</taxon>
        <taxon>Ascomycota</taxon>
        <taxon>Pezizomycotina</taxon>
        <taxon>Leotiomycetes</taxon>
        <taxon>Helotiales</taxon>
        <taxon>Helotiaceae</taxon>
        <taxon>Glarea</taxon>
    </lineage>
</organism>
<dbReference type="InterPro" id="IPR036291">
    <property type="entry name" value="NAD(P)-bd_dom_sf"/>
</dbReference>
<dbReference type="OrthoDB" id="1274115at2759"/>
<evidence type="ECO:0000256" key="2">
    <source>
        <dbReference type="ARBA" id="ARBA00023002"/>
    </source>
</evidence>
<dbReference type="InterPro" id="IPR051911">
    <property type="entry name" value="SDR_oxidoreductase"/>
</dbReference>